<reference evidence="1" key="1">
    <citation type="journal article" date="2021" name="Proc. Natl. Acad. Sci. U.S.A.">
        <title>A Catalog of Tens of Thousands of Viruses from Human Metagenomes Reveals Hidden Associations with Chronic Diseases.</title>
        <authorList>
            <person name="Tisza M.J."/>
            <person name="Buck C.B."/>
        </authorList>
    </citation>
    <scope>NUCLEOTIDE SEQUENCE</scope>
    <source>
        <strain evidence="1">CtxvK3</strain>
    </source>
</reference>
<protein>
    <submittedName>
        <fullName evidence="1">Uncharacterized protein</fullName>
    </submittedName>
</protein>
<organism evidence="1">
    <name type="scientific">Siphoviridae sp. ctxvK3</name>
    <dbReference type="NCBI Taxonomy" id="2827975"/>
    <lineage>
        <taxon>Viruses</taxon>
        <taxon>Duplodnaviria</taxon>
        <taxon>Heunggongvirae</taxon>
        <taxon>Uroviricota</taxon>
        <taxon>Caudoviricetes</taxon>
    </lineage>
</organism>
<sequence>MIHPRKDKSKINRSDFCQVVICFDTVSFRNQDWM</sequence>
<evidence type="ECO:0000313" key="1">
    <source>
        <dbReference type="EMBL" id="DAF50034.1"/>
    </source>
</evidence>
<dbReference type="EMBL" id="BK032591">
    <property type="protein sequence ID" value="DAF50034.1"/>
    <property type="molecule type" value="Genomic_DNA"/>
</dbReference>
<accession>A0A8S5SHD6</accession>
<name>A0A8S5SHD6_9CAUD</name>
<proteinExistence type="predicted"/>